<evidence type="ECO:0000313" key="2">
    <source>
        <dbReference type="Proteomes" id="UP000077202"/>
    </source>
</evidence>
<protein>
    <submittedName>
        <fullName evidence="1">Uncharacterized protein</fullName>
    </submittedName>
</protein>
<sequence length="164" mass="18555">MSLLDFLSERIVPLVKYLDRKMMEQECKDLRNEVGAAQKAKEVPLDGLEKSRGIIDGDRGYHVRLELETVAGLRASVEHCLPGYVDYEIQTTKRMKLDLLECRLRALKPNEIVGRRQLVVCLGTVQELLLSVEDRVYEVELAILGVLSGAWCSSDFKQTCRMGA</sequence>
<dbReference type="AlphaFoldDB" id="A0A176WSD0"/>
<keyword evidence="2" id="KW-1185">Reference proteome</keyword>
<organism evidence="1 2">
    <name type="scientific">Marchantia polymorpha subsp. ruderalis</name>
    <dbReference type="NCBI Taxonomy" id="1480154"/>
    <lineage>
        <taxon>Eukaryota</taxon>
        <taxon>Viridiplantae</taxon>
        <taxon>Streptophyta</taxon>
        <taxon>Embryophyta</taxon>
        <taxon>Marchantiophyta</taxon>
        <taxon>Marchantiopsida</taxon>
        <taxon>Marchantiidae</taxon>
        <taxon>Marchantiales</taxon>
        <taxon>Marchantiaceae</taxon>
        <taxon>Marchantia</taxon>
    </lineage>
</organism>
<name>A0A176WSD0_MARPO</name>
<evidence type="ECO:0000313" key="1">
    <source>
        <dbReference type="EMBL" id="OAE35744.1"/>
    </source>
</evidence>
<proteinExistence type="predicted"/>
<comment type="caution">
    <text evidence="1">The sequence shown here is derived from an EMBL/GenBank/DDBJ whole genome shotgun (WGS) entry which is preliminary data.</text>
</comment>
<reference evidence="1" key="1">
    <citation type="submission" date="2016-03" db="EMBL/GenBank/DDBJ databases">
        <title>Mechanisms controlling the formation of the plant cell surface in tip-growing cells are functionally conserved among land plants.</title>
        <authorList>
            <person name="Honkanen S."/>
            <person name="Jones V.A."/>
            <person name="Morieri G."/>
            <person name="Champion C."/>
            <person name="Hetherington A.J."/>
            <person name="Kelly S."/>
            <person name="Saint-Marcoux D."/>
            <person name="Proust H."/>
            <person name="Prescott H."/>
            <person name="Dolan L."/>
        </authorList>
    </citation>
    <scope>NUCLEOTIDE SEQUENCE [LARGE SCALE GENOMIC DNA]</scope>
    <source>
        <tissue evidence="1">Whole gametophyte</tissue>
    </source>
</reference>
<dbReference type="EMBL" id="LVLJ01000095">
    <property type="protein sequence ID" value="OAE35744.1"/>
    <property type="molecule type" value="Genomic_DNA"/>
</dbReference>
<gene>
    <name evidence="1" type="ORF">AXG93_1154s2000</name>
</gene>
<accession>A0A176WSD0</accession>
<dbReference type="Proteomes" id="UP000077202">
    <property type="component" value="Unassembled WGS sequence"/>
</dbReference>